<gene>
    <name evidence="1" type="ORF">JFL43_02450</name>
</gene>
<dbReference type="Proteomes" id="UP000618943">
    <property type="component" value="Unassembled WGS sequence"/>
</dbReference>
<reference evidence="1 2" key="1">
    <citation type="submission" date="2020-12" db="EMBL/GenBank/DDBJ databases">
        <title>YIM B01967 draft genome.</title>
        <authorList>
            <person name="Yan X."/>
        </authorList>
    </citation>
    <scope>NUCLEOTIDE SEQUENCE [LARGE SCALE GENOMIC DNA]</scope>
    <source>
        <strain evidence="1 2">YIM B01967</strain>
    </source>
</reference>
<organism evidence="1 2">
    <name type="scientific">Viridibacillus soli</name>
    <dbReference type="NCBI Taxonomy" id="2798301"/>
    <lineage>
        <taxon>Bacteria</taxon>
        <taxon>Bacillati</taxon>
        <taxon>Bacillota</taxon>
        <taxon>Bacilli</taxon>
        <taxon>Bacillales</taxon>
        <taxon>Caryophanaceae</taxon>
        <taxon>Viridibacillus</taxon>
    </lineage>
</organism>
<name>A0ABS1H2W6_9BACL</name>
<proteinExistence type="predicted"/>
<keyword evidence="2" id="KW-1185">Reference proteome</keyword>
<evidence type="ECO:0000313" key="2">
    <source>
        <dbReference type="Proteomes" id="UP000618943"/>
    </source>
</evidence>
<sequence length="167" mass="18718">MSAFLHFQGVLTELHETPTYFALTCQKQDHDDIIILNIAKETLLFNSTTYESLQASDLKPGFFIHAYVHKHQPATRIFPPQISPTLVVANEKDLFYGVKVGTYNAATSLIETDLRLNIGPNTKMLAEAGQNIEAEQLDGHDIAVFFKMSTRSIPPRTTPNMIILLDD</sequence>
<dbReference type="RefSeq" id="WP_200747774.1">
    <property type="nucleotide sequence ID" value="NZ_JAEOAH010000003.1"/>
</dbReference>
<comment type="caution">
    <text evidence="1">The sequence shown here is derived from an EMBL/GenBank/DDBJ whole genome shotgun (WGS) entry which is preliminary data.</text>
</comment>
<evidence type="ECO:0000313" key="1">
    <source>
        <dbReference type="EMBL" id="MBK3493736.1"/>
    </source>
</evidence>
<dbReference type="EMBL" id="JAEOAH010000003">
    <property type="protein sequence ID" value="MBK3493736.1"/>
    <property type="molecule type" value="Genomic_DNA"/>
</dbReference>
<protein>
    <submittedName>
        <fullName evidence="1">Uncharacterized protein</fullName>
    </submittedName>
</protein>
<accession>A0ABS1H2W6</accession>